<dbReference type="OrthoDB" id="76567at2759"/>
<keyword evidence="2" id="KW-1185">Reference proteome</keyword>
<accession>A0A9N9IMM0</accession>
<comment type="caution">
    <text evidence="1">The sequence shown here is derived from an EMBL/GenBank/DDBJ whole genome shotgun (WGS) entry which is preliminary data.</text>
</comment>
<evidence type="ECO:0000313" key="2">
    <source>
        <dbReference type="Proteomes" id="UP000789570"/>
    </source>
</evidence>
<dbReference type="Proteomes" id="UP000789570">
    <property type="component" value="Unassembled WGS sequence"/>
</dbReference>
<dbReference type="EMBL" id="CAJVPQ010014922">
    <property type="protein sequence ID" value="CAG8741048.1"/>
    <property type="molecule type" value="Genomic_DNA"/>
</dbReference>
<evidence type="ECO:0000313" key="1">
    <source>
        <dbReference type="EMBL" id="CAG8741048.1"/>
    </source>
</evidence>
<organism evidence="1 2">
    <name type="scientific">Funneliformis caledonium</name>
    <dbReference type="NCBI Taxonomy" id="1117310"/>
    <lineage>
        <taxon>Eukaryota</taxon>
        <taxon>Fungi</taxon>
        <taxon>Fungi incertae sedis</taxon>
        <taxon>Mucoromycota</taxon>
        <taxon>Glomeromycotina</taxon>
        <taxon>Glomeromycetes</taxon>
        <taxon>Glomerales</taxon>
        <taxon>Glomeraceae</taxon>
        <taxon>Funneliformis</taxon>
    </lineage>
</organism>
<protein>
    <submittedName>
        <fullName evidence="1">17293_t:CDS:1</fullName>
    </submittedName>
</protein>
<sequence>LPLILMEDVSYEEFEKNCKKTNASRFWECQSGTVIIIKLPKRNYEVTHGEFVRQFLNAFSNLPYQD</sequence>
<gene>
    <name evidence="1" type="ORF">FCALED_LOCUS15620</name>
</gene>
<reference evidence="1" key="1">
    <citation type="submission" date="2021-06" db="EMBL/GenBank/DDBJ databases">
        <authorList>
            <person name="Kallberg Y."/>
            <person name="Tangrot J."/>
            <person name="Rosling A."/>
        </authorList>
    </citation>
    <scope>NUCLEOTIDE SEQUENCE</scope>
    <source>
        <strain evidence="1">UK204</strain>
    </source>
</reference>
<proteinExistence type="predicted"/>
<name>A0A9N9IMM0_9GLOM</name>
<feature type="non-terminal residue" evidence="1">
    <location>
        <position position="1"/>
    </location>
</feature>
<dbReference type="AlphaFoldDB" id="A0A9N9IMM0"/>